<sequence length="41" mass="4891">MTDVVFQREMLPLGEFLKINLDIRVEQVVFDLPRCLQRISK</sequence>
<reference evidence="1 2" key="1">
    <citation type="submission" date="2014-04" db="EMBL/GenBank/DDBJ databases">
        <authorList>
            <person name="Sears C."/>
            <person name="Carroll K."/>
            <person name="Sack B.R."/>
            <person name="Qadri F."/>
            <person name="Myers L.L."/>
            <person name="Chung G.-T."/>
            <person name="Escheverria P."/>
            <person name="Fraser C.M."/>
            <person name="Sadzewicz L."/>
            <person name="Shefchek K.A."/>
            <person name="Tallon L."/>
            <person name="Das S.P."/>
            <person name="Daugherty S."/>
            <person name="Mongodin E.F."/>
        </authorList>
    </citation>
    <scope>NUCLEOTIDE SEQUENCE [LARGE SCALE GENOMIC DNA]</scope>
    <source>
        <strain evidence="1 2">3978 T3 ii</strain>
    </source>
</reference>
<protein>
    <submittedName>
        <fullName evidence="1">Uncharacterized protein</fullName>
    </submittedName>
</protein>
<dbReference type="Proteomes" id="UP000028013">
    <property type="component" value="Unassembled WGS sequence"/>
</dbReference>
<evidence type="ECO:0000313" key="2">
    <source>
        <dbReference type="Proteomes" id="UP000028013"/>
    </source>
</evidence>
<dbReference type="EMBL" id="JNHN01000174">
    <property type="protein sequence ID" value="KDS50121.1"/>
    <property type="molecule type" value="Genomic_DNA"/>
</dbReference>
<accession>A0A078S0A9</accession>
<evidence type="ECO:0000313" key="1">
    <source>
        <dbReference type="EMBL" id="KDS50121.1"/>
    </source>
</evidence>
<comment type="caution">
    <text evidence="1">The sequence shown here is derived from an EMBL/GenBank/DDBJ whole genome shotgun (WGS) entry which is preliminary data.</text>
</comment>
<gene>
    <name evidence="1" type="ORF">M094_1033</name>
</gene>
<proteinExistence type="predicted"/>
<dbReference type="AlphaFoldDB" id="A0A078S0A9"/>
<dbReference type="PATRIC" id="fig|1339349.3.peg.2224"/>
<name>A0A078S0A9_BACUN</name>
<organism evidence="1 2">
    <name type="scientific">Bacteroides uniformis str. 3978 T3 ii</name>
    <dbReference type="NCBI Taxonomy" id="1339349"/>
    <lineage>
        <taxon>Bacteria</taxon>
        <taxon>Pseudomonadati</taxon>
        <taxon>Bacteroidota</taxon>
        <taxon>Bacteroidia</taxon>
        <taxon>Bacteroidales</taxon>
        <taxon>Bacteroidaceae</taxon>
        <taxon>Bacteroides</taxon>
    </lineage>
</organism>